<accession>A0A1K2HH67</accession>
<evidence type="ECO:0000259" key="1">
    <source>
        <dbReference type="Pfam" id="PF01869"/>
    </source>
</evidence>
<sequence length="287" mass="29209">MSFEFLIGVDGGGTGTRVLVADRDGRELSRATGGPSGLAHGIAPAWNAINRTAEQAFARLGHSYNPARCAIGLGLAGVHNPLWAKAFLQEAPGFAAIKLDNDGFTTLLGAHAGQPGAIVAVGTGTVGEAWFGSERKKTASGWGFPAGDEGSGAWIGLRAAQLAEKALDGRAVRGPLAEAVIAHFGGSIEAAFAWLGQANQTTYAQLAGLVLSNAPQDAAAATILTQAGEEIATIAHALDPDASLPLALCGGLAEALRPWLPAALVHRARQAQGDSATGALHLIRGHI</sequence>
<dbReference type="PANTHER" id="PTHR43190:SF3">
    <property type="entry name" value="N-ACETYL-D-GLUCOSAMINE KINASE"/>
    <property type="match status" value="1"/>
</dbReference>
<keyword evidence="2" id="KW-0418">Kinase</keyword>
<organism evidence="2 3">
    <name type="scientific">Chitinimonas taiwanensis DSM 18899</name>
    <dbReference type="NCBI Taxonomy" id="1121279"/>
    <lineage>
        <taxon>Bacteria</taxon>
        <taxon>Pseudomonadati</taxon>
        <taxon>Pseudomonadota</taxon>
        <taxon>Betaproteobacteria</taxon>
        <taxon>Neisseriales</taxon>
        <taxon>Chitinibacteraceae</taxon>
        <taxon>Chitinimonas</taxon>
    </lineage>
</organism>
<dbReference type="STRING" id="1121279.SAMN02745887_01764"/>
<evidence type="ECO:0000313" key="2">
    <source>
        <dbReference type="EMBL" id="SFZ75841.1"/>
    </source>
</evidence>
<dbReference type="CDD" id="cd24082">
    <property type="entry name" value="ASKHA_NBD_GspK-like"/>
    <property type="match status" value="1"/>
</dbReference>
<dbReference type="SUPFAM" id="SSF53067">
    <property type="entry name" value="Actin-like ATPase domain"/>
    <property type="match status" value="2"/>
</dbReference>
<keyword evidence="3" id="KW-1185">Reference proteome</keyword>
<dbReference type="PANTHER" id="PTHR43190">
    <property type="entry name" value="N-ACETYL-D-GLUCOSAMINE KINASE"/>
    <property type="match status" value="1"/>
</dbReference>
<dbReference type="InterPro" id="IPR043129">
    <property type="entry name" value="ATPase_NBD"/>
</dbReference>
<dbReference type="GO" id="GO:0016301">
    <property type="term" value="F:kinase activity"/>
    <property type="evidence" value="ECO:0007669"/>
    <property type="project" value="UniProtKB-KW"/>
</dbReference>
<dbReference type="Proteomes" id="UP000186513">
    <property type="component" value="Unassembled WGS sequence"/>
</dbReference>
<dbReference type="InterPro" id="IPR002731">
    <property type="entry name" value="ATPase_BadF"/>
</dbReference>
<name>A0A1K2HH67_9NEIS</name>
<keyword evidence="2" id="KW-0808">Transferase</keyword>
<dbReference type="OrthoDB" id="9816014at2"/>
<feature type="domain" description="ATPase BadF/BadG/BcrA/BcrD type" evidence="1">
    <location>
        <begin position="7"/>
        <end position="254"/>
    </location>
</feature>
<dbReference type="InterPro" id="IPR052519">
    <property type="entry name" value="Euk-type_GlcNAc_Kinase"/>
</dbReference>
<reference evidence="2 3" key="1">
    <citation type="submission" date="2016-11" db="EMBL/GenBank/DDBJ databases">
        <authorList>
            <person name="Jaros S."/>
            <person name="Januszkiewicz K."/>
            <person name="Wedrychowicz H."/>
        </authorList>
    </citation>
    <scope>NUCLEOTIDE SEQUENCE [LARGE SCALE GENOMIC DNA]</scope>
    <source>
        <strain evidence="2 3">DSM 18899</strain>
    </source>
</reference>
<dbReference type="EMBL" id="FPKR01000006">
    <property type="protein sequence ID" value="SFZ75841.1"/>
    <property type="molecule type" value="Genomic_DNA"/>
</dbReference>
<dbReference type="AlphaFoldDB" id="A0A1K2HH67"/>
<dbReference type="Gene3D" id="3.30.420.40">
    <property type="match status" value="2"/>
</dbReference>
<evidence type="ECO:0000313" key="3">
    <source>
        <dbReference type="Proteomes" id="UP000186513"/>
    </source>
</evidence>
<proteinExistence type="predicted"/>
<dbReference type="Pfam" id="PF01869">
    <property type="entry name" value="BcrAD_BadFG"/>
    <property type="match status" value="1"/>
</dbReference>
<gene>
    <name evidence="2" type="ORF">SAMN02745887_01764</name>
</gene>
<protein>
    <submittedName>
        <fullName evidence="2">Glucosamine kinase</fullName>
    </submittedName>
</protein>
<dbReference type="RefSeq" id="WP_072428282.1">
    <property type="nucleotide sequence ID" value="NZ_FPKR01000006.1"/>
</dbReference>